<dbReference type="InterPro" id="IPR020058">
    <property type="entry name" value="Glu/Gln-tRNA-synth_Ib_cat-dom"/>
</dbReference>
<evidence type="ECO:0000259" key="8">
    <source>
        <dbReference type="Pfam" id="PF00749"/>
    </source>
</evidence>
<keyword evidence="3 7" id="KW-0547">Nucleotide-binding</keyword>
<keyword evidence="6 7" id="KW-0030">Aminoacyl-tRNA synthetase</keyword>
<evidence type="ECO:0000256" key="3">
    <source>
        <dbReference type="ARBA" id="ARBA00022741"/>
    </source>
</evidence>
<dbReference type="InterPro" id="IPR049940">
    <property type="entry name" value="GluQ/Sye"/>
</dbReference>
<feature type="domain" description="Glutamyl/glutaminyl-tRNA synthetase class Ib catalytic" evidence="8">
    <location>
        <begin position="3"/>
        <end position="154"/>
    </location>
</feature>
<keyword evidence="4" id="KW-0862">Zinc</keyword>
<dbReference type="GO" id="GO:0005829">
    <property type="term" value="C:cytosol"/>
    <property type="evidence" value="ECO:0007669"/>
    <property type="project" value="TreeGrafter"/>
</dbReference>
<evidence type="ECO:0000256" key="1">
    <source>
        <dbReference type="ARBA" id="ARBA00022598"/>
    </source>
</evidence>
<dbReference type="GO" id="GO:0004818">
    <property type="term" value="F:glutamate-tRNA ligase activity"/>
    <property type="evidence" value="ECO:0007669"/>
    <property type="project" value="TreeGrafter"/>
</dbReference>
<protein>
    <submittedName>
        <fullName evidence="9">Glutamyl-Q tRNA(Asp) ligase</fullName>
    </submittedName>
</protein>
<comment type="caution">
    <text evidence="9">The sequence shown here is derived from an EMBL/GenBank/DDBJ whole genome shotgun (WGS) entry which is preliminary data.</text>
</comment>
<dbReference type="PANTHER" id="PTHR43311">
    <property type="entry name" value="GLUTAMATE--TRNA LIGASE"/>
    <property type="match status" value="1"/>
</dbReference>
<dbReference type="InterPro" id="IPR001412">
    <property type="entry name" value="aa-tRNA-synth_I_CS"/>
</dbReference>
<dbReference type="InterPro" id="IPR000924">
    <property type="entry name" value="Glu/Gln-tRNA-synth"/>
</dbReference>
<dbReference type="GO" id="GO:0006424">
    <property type="term" value="P:glutamyl-tRNA aminoacylation"/>
    <property type="evidence" value="ECO:0007669"/>
    <property type="project" value="TreeGrafter"/>
</dbReference>
<dbReference type="AlphaFoldDB" id="A0A7Y0EXY8"/>
<evidence type="ECO:0000256" key="7">
    <source>
        <dbReference type="RuleBase" id="RU363037"/>
    </source>
</evidence>
<dbReference type="SUPFAM" id="SSF52374">
    <property type="entry name" value="Nucleotidylyl transferase"/>
    <property type="match status" value="1"/>
</dbReference>
<sequence>MTGRFAPTPSGRMHIGNVYAMLGAWLSARARGERMLLRIEDVDKPRVIAGADQLMMDDLRWLGLDWDNESSPMYQSRRTERYEYAMDCLRGVLYPCFCSRADLRAASAPNEGDGFMVYPGTCRRLLRNHPDEVRARLARGDRHSIRIAMPESGELPNGRVAFDQGTVETPGAAQAAGKPDEQAGSPLDEGIAGTVAYFNDRIYGPQRYDLPREVGDSVIRRADGLFGYQLVVVVDDLDMGVDDIVRGRDLLRSTALQMWIRHCLLAGGFQPEYGGTAAHQQSPAHPAYAHLPLIDNAAGRRLAKRERSLDMGALRARGVCPEQIIGYCAWLLRLRTTPEPCRAADLVADFSWEPLAANHNDRILDPSDPLTPQWLAEAL</sequence>
<organism evidence="9 10">
    <name type="scientific">Bifidobacterium olomucense</name>
    <dbReference type="NCBI Taxonomy" id="2675324"/>
    <lineage>
        <taxon>Bacteria</taxon>
        <taxon>Bacillati</taxon>
        <taxon>Actinomycetota</taxon>
        <taxon>Actinomycetes</taxon>
        <taxon>Bifidobacteriales</taxon>
        <taxon>Bifidobacteriaceae</taxon>
        <taxon>Bifidobacterium</taxon>
    </lineage>
</organism>
<dbReference type="Pfam" id="PF00749">
    <property type="entry name" value="tRNA-synt_1c"/>
    <property type="match status" value="2"/>
</dbReference>
<keyword evidence="10" id="KW-1185">Reference proteome</keyword>
<dbReference type="Gene3D" id="3.40.50.620">
    <property type="entry name" value="HUPs"/>
    <property type="match status" value="2"/>
</dbReference>
<keyword evidence="5 7" id="KW-0067">ATP-binding</keyword>
<gene>
    <name evidence="9" type="ORF">G1C97_1396</name>
</gene>
<evidence type="ECO:0000256" key="6">
    <source>
        <dbReference type="ARBA" id="ARBA00023146"/>
    </source>
</evidence>
<evidence type="ECO:0000313" key="9">
    <source>
        <dbReference type="EMBL" id="NMM98444.1"/>
    </source>
</evidence>
<name>A0A7Y0EXY8_9BIFI</name>
<keyword evidence="7" id="KW-0648">Protein biosynthesis</keyword>
<reference evidence="9 10" key="1">
    <citation type="submission" date="2020-02" db="EMBL/GenBank/DDBJ databases">
        <title>Characterization of phylogenetic diversity of novel bifidobacterial species isolated in Czech ZOOs.</title>
        <authorList>
            <person name="Lugli G.A."/>
            <person name="Vera N.B."/>
            <person name="Ventura M."/>
        </authorList>
    </citation>
    <scope>NUCLEOTIDE SEQUENCE [LARGE SCALE GENOMIC DNA]</scope>
    <source>
        <strain evidence="9 10">DSM 109959</strain>
    </source>
</reference>
<keyword evidence="1 7" id="KW-0436">Ligase</keyword>
<accession>A0A7Y0EXY8</accession>
<feature type="domain" description="Glutamyl/glutaminyl-tRNA synthetase class Ib catalytic" evidence="8">
    <location>
        <begin position="197"/>
        <end position="329"/>
    </location>
</feature>
<dbReference type="PROSITE" id="PS00178">
    <property type="entry name" value="AA_TRNA_LIGASE_I"/>
    <property type="match status" value="1"/>
</dbReference>
<evidence type="ECO:0000256" key="5">
    <source>
        <dbReference type="ARBA" id="ARBA00022840"/>
    </source>
</evidence>
<keyword evidence="2" id="KW-0479">Metal-binding</keyword>
<dbReference type="EMBL" id="JAAIIG010000005">
    <property type="protein sequence ID" value="NMM98444.1"/>
    <property type="molecule type" value="Genomic_DNA"/>
</dbReference>
<dbReference type="InterPro" id="IPR014729">
    <property type="entry name" value="Rossmann-like_a/b/a_fold"/>
</dbReference>
<dbReference type="RefSeq" id="WP_169241164.1">
    <property type="nucleotide sequence ID" value="NZ_JAAIIG010000005.1"/>
</dbReference>
<evidence type="ECO:0000256" key="2">
    <source>
        <dbReference type="ARBA" id="ARBA00022723"/>
    </source>
</evidence>
<evidence type="ECO:0000256" key="4">
    <source>
        <dbReference type="ARBA" id="ARBA00022833"/>
    </source>
</evidence>
<comment type="similarity">
    <text evidence="7">Belongs to the class-I aminoacyl-tRNA synthetase family.</text>
</comment>
<proteinExistence type="inferred from homology"/>
<dbReference type="PRINTS" id="PR00987">
    <property type="entry name" value="TRNASYNTHGLU"/>
</dbReference>
<dbReference type="PANTHER" id="PTHR43311:SF1">
    <property type="entry name" value="GLUTAMYL-Q TRNA(ASP) SYNTHETASE"/>
    <property type="match status" value="1"/>
</dbReference>
<dbReference type="GO" id="GO:0005524">
    <property type="term" value="F:ATP binding"/>
    <property type="evidence" value="ECO:0007669"/>
    <property type="project" value="UniProtKB-KW"/>
</dbReference>
<evidence type="ECO:0000313" key="10">
    <source>
        <dbReference type="Proteomes" id="UP000543419"/>
    </source>
</evidence>
<dbReference type="Proteomes" id="UP000543419">
    <property type="component" value="Unassembled WGS sequence"/>
</dbReference>